<dbReference type="EMBL" id="QTSX02007158">
    <property type="protein sequence ID" value="KAJ9050359.1"/>
    <property type="molecule type" value="Genomic_DNA"/>
</dbReference>
<evidence type="ECO:0000313" key="2">
    <source>
        <dbReference type="Proteomes" id="UP001165960"/>
    </source>
</evidence>
<organism evidence="1 2">
    <name type="scientific">Entomophthora muscae</name>
    <dbReference type="NCBI Taxonomy" id="34485"/>
    <lineage>
        <taxon>Eukaryota</taxon>
        <taxon>Fungi</taxon>
        <taxon>Fungi incertae sedis</taxon>
        <taxon>Zoopagomycota</taxon>
        <taxon>Entomophthoromycotina</taxon>
        <taxon>Entomophthoromycetes</taxon>
        <taxon>Entomophthorales</taxon>
        <taxon>Entomophthoraceae</taxon>
        <taxon>Entomophthora</taxon>
    </lineage>
</organism>
<protein>
    <submittedName>
        <fullName evidence="1">Uncharacterized protein</fullName>
    </submittedName>
</protein>
<comment type="caution">
    <text evidence="1">The sequence shown here is derived from an EMBL/GenBank/DDBJ whole genome shotgun (WGS) entry which is preliminary data.</text>
</comment>
<keyword evidence="2" id="KW-1185">Reference proteome</keyword>
<proteinExistence type="predicted"/>
<accession>A0ACC2RJW7</accession>
<reference evidence="1" key="1">
    <citation type="submission" date="2022-04" db="EMBL/GenBank/DDBJ databases">
        <title>Genome of the entomopathogenic fungus Entomophthora muscae.</title>
        <authorList>
            <person name="Elya C."/>
            <person name="Lovett B.R."/>
            <person name="Lee E."/>
            <person name="Macias A.M."/>
            <person name="Hajek A.E."/>
            <person name="De Bivort B.L."/>
            <person name="Kasson M.T."/>
            <person name="De Fine Licht H.H."/>
            <person name="Stajich J.E."/>
        </authorList>
    </citation>
    <scope>NUCLEOTIDE SEQUENCE</scope>
    <source>
        <strain evidence="1">Berkeley</strain>
    </source>
</reference>
<evidence type="ECO:0000313" key="1">
    <source>
        <dbReference type="EMBL" id="KAJ9050359.1"/>
    </source>
</evidence>
<sequence>MPASQQTNNQDELAPRSTISAELDAQISDAAATLSGVILGGSTLESGPRSYEELQETLLSQSQENQAALDEIDQIEELGLLDEPNIDSLLNLSDHISKTFQQVDQLEKVVDFMEKKALALDQKMASLDKEQQEWIGRHNSTK</sequence>
<dbReference type="Proteomes" id="UP001165960">
    <property type="component" value="Unassembled WGS sequence"/>
</dbReference>
<gene>
    <name evidence="1" type="ORF">DSO57_1015000</name>
</gene>
<name>A0ACC2RJW7_9FUNG</name>